<dbReference type="CDD" id="cd15489">
    <property type="entry name" value="PHD_SF"/>
    <property type="match status" value="1"/>
</dbReference>
<feature type="compositionally biased region" description="Basic and acidic residues" evidence="4">
    <location>
        <begin position="561"/>
        <end position="571"/>
    </location>
</feature>
<dbReference type="PANTHER" id="PTHR14296:SF3">
    <property type="entry name" value="DIKAR, ISOFORM F"/>
    <property type="match status" value="1"/>
</dbReference>
<feature type="region of interest" description="Disordered" evidence="4">
    <location>
        <begin position="561"/>
        <end position="714"/>
    </location>
</feature>
<dbReference type="InterPro" id="IPR019787">
    <property type="entry name" value="Znf_PHD-finger"/>
</dbReference>
<dbReference type="GO" id="GO:0031213">
    <property type="term" value="C:RSF complex"/>
    <property type="evidence" value="ECO:0007669"/>
    <property type="project" value="InterPro"/>
</dbReference>
<dbReference type="GO" id="GO:0006355">
    <property type="term" value="P:regulation of DNA-templated transcription"/>
    <property type="evidence" value="ECO:0007669"/>
    <property type="project" value="InterPro"/>
</dbReference>
<dbReference type="InterPro" id="IPR013083">
    <property type="entry name" value="Znf_RING/FYVE/PHD"/>
</dbReference>
<dbReference type="HOGENOM" id="CLU_004503_0_0_1"/>
<feature type="compositionally biased region" description="Basic and acidic residues" evidence="4">
    <location>
        <begin position="463"/>
        <end position="478"/>
    </location>
</feature>
<feature type="compositionally biased region" description="Polar residues" evidence="4">
    <location>
        <begin position="982"/>
        <end position="1007"/>
    </location>
</feature>
<feature type="compositionally biased region" description="Basic and acidic residues" evidence="4">
    <location>
        <begin position="580"/>
        <end position="671"/>
    </location>
</feature>
<name>A0A0D0BEZ1_9AGAR</name>
<evidence type="ECO:0000256" key="3">
    <source>
        <dbReference type="ARBA" id="ARBA00022833"/>
    </source>
</evidence>
<feature type="compositionally biased region" description="Acidic residues" evidence="4">
    <location>
        <begin position="479"/>
        <end position="495"/>
    </location>
</feature>
<dbReference type="InterPro" id="IPR011011">
    <property type="entry name" value="Znf_FYVE_PHD"/>
</dbReference>
<feature type="compositionally biased region" description="Low complexity" evidence="4">
    <location>
        <begin position="966"/>
        <end position="976"/>
    </location>
</feature>
<reference evidence="6 7" key="1">
    <citation type="submission" date="2014-04" db="EMBL/GenBank/DDBJ databases">
        <title>Evolutionary Origins and Diversification of the Mycorrhizal Mutualists.</title>
        <authorList>
            <consortium name="DOE Joint Genome Institute"/>
            <consortium name="Mycorrhizal Genomics Consortium"/>
            <person name="Kohler A."/>
            <person name="Kuo A."/>
            <person name="Nagy L.G."/>
            <person name="Floudas D."/>
            <person name="Copeland A."/>
            <person name="Barry K.W."/>
            <person name="Cichocki N."/>
            <person name="Veneault-Fourrey C."/>
            <person name="LaButti K."/>
            <person name="Lindquist E.A."/>
            <person name="Lipzen A."/>
            <person name="Lundell T."/>
            <person name="Morin E."/>
            <person name="Murat C."/>
            <person name="Riley R."/>
            <person name="Ohm R."/>
            <person name="Sun H."/>
            <person name="Tunlid A."/>
            <person name="Henrissat B."/>
            <person name="Grigoriev I.V."/>
            <person name="Hibbett D.S."/>
            <person name="Martin F."/>
        </authorList>
    </citation>
    <scope>NUCLEOTIDE SEQUENCE [LARGE SCALE GENOMIC DNA]</scope>
    <source>
        <strain evidence="6 7">FD-317 M1</strain>
    </source>
</reference>
<feature type="compositionally biased region" description="Basic residues" evidence="4">
    <location>
        <begin position="303"/>
        <end position="319"/>
    </location>
</feature>
<keyword evidence="7" id="KW-1185">Reference proteome</keyword>
<evidence type="ECO:0000256" key="1">
    <source>
        <dbReference type="ARBA" id="ARBA00022723"/>
    </source>
</evidence>
<feature type="region of interest" description="Disordered" evidence="4">
    <location>
        <begin position="278"/>
        <end position="337"/>
    </location>
</feature>
<evidence type="ECO:0000256" key="2">
    <source>
        <dbReference type="ARBA" id="ARBA00022771"/>
    </source>
</evidence>
<evidence type="ECO:0000256" key="4">
    <source>
        <dbReference type="SAM" id="MobiDB-lite"/>
    </source>
</evidence>
<dbReference type="InterPro" id="IPR019786">
    <property type="entry name" value="Zinc_finger_PHD-type_CS"/>
</dbReference>
<feature type="compositionally biased region" description="Low complexity" evidence="4">
    <location>
        <begin position="7"/>
        <end position="23"/>
    </location>
</feature>
<feature type="compositionally biased region" description="Low complexity" evidence="4">
    <location>
        <begin position="362"/>
        <end position="396"/>
    </location>
</feature>
<feature type="compositionally biased region" description="Polar residues" evidence="4">
    <location>
        <begin position="902"/>
        <end position="929"/>
    </location>
</feature>
<dbReference type="OrthoDB" id="303107at2759"/>
<feature type="compositionally biased region" description="Polar residues" evidence="4">
    <location>
        <begin position="678"/>
        <end position="688"/>
    </location>
</feature>
<feature type="domain" description="Zinc finger PHD-type" evidence="5">
    <location>
        <begin position="721"/>
        <end position="778"/>
    </location>
</feature>
<proteinExistence type="predicted"/>
<sequence>MPRRASARTAAQNAASSQSEPSSIFAPPQSLPENLVVLRKQWKWAAFSQFFFTFSPMLSMDDITLKDVEDDLYLGSSLVISRVMVKLLYTLSYDRKVNLNNWQTTLRRQYKKRNPELNPIGSDPVQEAEDKRYRYQTVSPPPESTTAEGARAGDEAATADGTSTRERSESVQKDEKFNLKSEDGSVAPATRQQSPANVPDSDDSQQQETKDWLSLSMLEKLDSLHLLTEWQFQSPHRVRTLMKSDDDQASWRIEPIGYDAKRNAYWLIGADRLWIQRVPPKPPRSLAKNLLKRKRTTESKTSPTKRARTQATAKTRKANSKPAPSTPTASGRHGRAAKDQANLKLDAQAKELAELNRQAALSASTSASGRKSSARTQAAASPARASGSRTTRASTRPLGTRVSARLRGSEDDEEWQTIPDEWLRDRKDDDYKDGNSKSTRRAPSPSRSIANSSISELTELSEESDKKEEMDEKQSEKAEEQEEQEEQEEEAETEPAENSNAQQPSPPEQFVEWETIAVTLSEWEHVAERWQNATHYSEKALYKILTNHIVPIITEELREAEVKRQKEEAVTHRKRSSRLAIKESEKEEARLAARRKADEDERMSRARRLEARQQREEAERVKRETAREQRRKEREAREEQEAKEAEEKERKEKEKEKKEREKAERTAEKARQRASNKRGPSTSSSVSNGAVLLHHPSSGVSSVNGGSRSSRTPAGDDWELDCEICHRRGINLDDGVPLLCCGSCAKWQHIPCHDRADAQAGRPRRNWDQVEFICRQCRVNTNAMSSAGYNGIQMHYPQAAPTNMHPSLRAVHSTSSYRNHVPYGQGLGYDAPSRTNNGGYIEVPSINDGKGYGTSDMRSSIPLQTHMGYSHSMQQQQPPKQISFSHYQPQRHEFQHNRYEQHQYQSSSAYGQANQPYGNRGNSNNNVTGWNGYPPASSSYTSGSAERSSSVPESYPDQQAISRYSQQLQQPQQQWQARHSIPVSSAQALPQPNMSFATSSSFQNHHS</sequence>
<feature type="region of interest" description="Disordered" evidence="4">
    <location>
        <begin position="900"/>
        <end position="1007"/>
    </location>
</feature>
<dbReference type="PROSITE" id="PS01359">
    <property type="entry name" value="ZF_PHD_1"/>
    <property type="match status" value="1"/>
</dbReference>
<feature type="compositionally biased region" description="Polar residues" evidence="4">
    <location>
        <begin position="936"/>
        <end position="965"/>
    </location>
</feature>
<feature type="compositionally biased region" description="Low complexity" evidence="4">
    <location>
        <begin position="697"/>
        <end position="711"/>
    </location>
</feature>
<feature type="region of interest" description="Disordered" evidence="4">
    <location>
        <begin position="1"/>
        <end position="26"/>
    </location>
</feature>
<keyword evidence="3" id="KW-0862">Zinc</keyword>
<evidence type="ECO:0000259" key="5">
    <source>
        <dbReference type="SMART" id="SM00249"/>
    </source>
</evidence>
<evidence type="ECO:0000313" key="7">
    <source>
        <dbReference type="Proteomes" id="UP000053593"/>
    </source>
</evidence>
<feature type="region of interest" description="Disordered" evidence="4">
    <location>
        <begin position="362"/>
        <end position="509"/>
    </location>
</feature>
<keyword evidence="1" id="KW-0479">Metal-binding</keyword>
<gene>
    <name evidence="6" type="ORF">GYMLUDRAFT_495420</name>
</gene>
<feature type="compositionally biased region" description="Low complexity" evidence="4">
    <location>
        <begin position="441"/>
        <end position="458"/>
    </location>
</feature>
<dbReference type="PANTHER" id="PTHR14296">
    <property type="entry name" value="REMODELING AND SPACING FACTOR 1"/>
    <property type="match status" value="1"/>
</dbReference>
<dbReference type="Proteomes" id="UP000053593">
    <property type="component" value="Unassembled WGS sequence"/>
</dbReference>
<dbReference type="SUPFAM" id="SSF57903">
    <property type="entry name" value="FYVE/PHD zinc finger"/>
    <property type="match status" value="1"/>
</dbReference>
<protein>
    <recommendedName>
        <fullName evidence="5">Zinc finger PHD-type domain-containing protein</fullName>
    </recommendedName>
</protein>
<dbReference type="InterPro" id="IPR001965">
    <property type="entry name" value="Znf_PHD"/>
</dbReference>
<feature type="compositionally biased region" description="Basic and acidic residues" evidence="4">
    <location>
        <begin position="421"/>
        <end position="435"/>
    </location>
</feature>
<dbReference type="EMBL" id="KN834767">
    <property type="protein sequence ID" value="KIK62360.1"/>
    <property type="molecule type" value="Genomic_DNA"/>
</dbReference>
<organism evidence="6 7">
    <name type="scientific">Collybiopsis luxurians FD-317 M1</name>
    <dbReference type="NCBI Taxonomy" id="944289"/>
    <lineage>
        <taxon>Eukaryota</taxon>
        <taxon>Fungi</taxon>
        <taxon>Dikarya</taxon>
        <taxon>Basidiomycota</taxon>
        <taxon>Agaricomycotina</taxon>
        <taxon>Agaricomycetes</taxon>
        <taxon>Agaricomycetidae</taxon>
        <taxon>Agaricales</taxon>
        <taxon>Marasmiineae</taxon>
        <taxon>Omphalotaceae</taxon>
        <taxon>Collybiopsis</taxon>
        <taxon>Collybiopsis luxurians</taxon>
    </lineage>
</organism>
<accession>A0A0D0BEZ1</accession>
<feature type="compositionally biased region" description="Basic and acidic residues" evidence="4">
    <location>
        <begin position="163"/>
        <end position="183"/>
    </location>
</feature>
<keyword evidence="2" id="KW-0863">Zinc-finger</keyword>
<dbReference type="AlphaFoldDB" id="A0A0D0BEZ1"/>
<dbReference type="GO" id="GO:0008270">
    <property type="term" value="F:zinc ion binding"/>
    <property type="evidence" value="ECO:0007669"/>
    <property type="project" value="UniProtKB-KW"/>
</dbReference>
<dbReference type="Gene3D" id="3.30.40.10">
    <property type="entry name" value="Zinc/RING finger domain, C3HC4 (zinc finger)"/>
    <property type="match status" value="1"/>
</dbReference>
<evidence type="ECO:0000313" key="6">
    <source>
        <dbReference type="EMBL" id="KIK62360.1"/>
    </source>
</evidence>
<feature type="region of interest" description="Disordered" evidence="4">
    <location>
        <begin position="113"/>
        <end position="210"/>
    </location>
</feature>
<dbReference type="SMART" id="SM00249">
    <property type="entry name" value="PHD"/>
    <property type="match status" value="1"/>
</dbReference>
<dbReference type="InterPro" id="IPR028938">
    <property type="entry name" value="Rsf1-like"/>
</dbReference>
<dbReference type="Pfam" id="PF00628">
    <property type="entry name" value="PHD"/>
    <property type="match status" value="1"/>
</dbReference>